<dbReference type="Pfam" id="PF00535">
    <property type="entry name" value="Glycos_transf_2"/>
    <property type="match status" value="1"/>
</dbReference>
<dbReference type="CDD" id="cd03801">
    <property type="entry name" value="GT4_PimA-like"/>
    <property type="match status" value="1"/>
</dbReference>
<dbReference type="SUPFAM" id="SSF53756">
    <property type="entry name" value="UDP-Glycosyltransferase/glycogen phosphorylase"/>
    <property type="match status" value="1"/>
</dbReference>
<dbReference type="AlphaFoldDB" id="W4MCM0"/>
<accession>W4MCM0</accession>
<comment type="caution">
    <text evidence="2">The sequence shown here is derived from an EMBL/GenBank/DDBJ whole genome shotgun (WGS) entry which is preliminary data.</text>
</comment>
<evidence type="ECO:0000313" key="2">
    <source>
        <dbReference type="EMBL" id="ETX07953.1"/>
    </source>
</evidence>
<dbReference type="Pfam" id="PF13692">
    <property type="entry name" value="Glyco_trans_1_4"/>
    <property type="match status" value="1"/>
</dbReference>
<dbReference type="HOGENOM" id="CLU_379276_0_0_7"/>
<dbReference type="CDD" id="cd04186">
    <property type="entry name" value="GT_2_like_c"/>
    <property type="match status" value="1"/>
</dbReference>
<reference evidence="2 3" key="1">
    <citation type="journal article" date="2014" name="Nature">
        <title>An environmental bacterial taxon with a large and distinct metabolic repertoire.</title>
        <authorList>
            <person name="Wilson M.C."/>
            <person name="Mori T."/>
            <person name="Ruckert C."/>
            <person name="Uria A.R."/>
            <person name="Helf M.J."/>
            <person name="Takada K."/>
            <person name="Gernert C."/>
            <person name="Steffens U.A."/>
            <person name="Heycke N."/>
            <person name="Schmitt S."/>
            <person name="Rinke C."/>
            <person name="Helfrich E.J."/>
            <person name="Brachmann A.O."/>
            <person name="Gurgui C."/>
            <person name="Wakimoto T."/>
            <person name="Kracht M."/>
            <person name="Crusemann M."/>
            <person name="Hentschel U."/>
            <person name="Abe I."/>
            <person name="Matsunaga S."/>
            <person name="Kalinowski J."/>
            <person name="Takeyama H."/>
            <person name="Piel J."/>
        </authorList>
    </citation>
    <scope>NUCLEOTIDE SEQUENCE [LARGE SCALE GENOMIC DNA]</scope>
    <source>
        <strain evidence="3">TSY2</strain>
    </source>
</reference>
<keyword evidence="3" id="KW-1185">Reference proteome</keyword>
<dbReference type="PATRIC" id="fig|1429439.4.peg.1391"/>
<dbReference type="Gene3D" id="3.90.550.10">
    <property type="entry name" value="Spore Coat Polysaccharide Biosynthesis Protein SpsA, Chain A"/>
    <property type="match status" value="1"/>
</dbReference>
<dbReference type="PANTHER" id="PTHR43179:SF7">
    <property type="entry name" value="RHAMNOSYLTRANSFERASE WBBL"/>
    <property type="match status" value="1"/>
</dbReference>
<dbReference type="Gene3D" id="3.40.50.2000">
    <property type="entry name" value="Glycogen Phosphorylase B"/>
    <property type="match status" value="1"/>
</dbReference>
<proteinExistence type="predicted"/>
<name>W4MCM0_9BACT</name>
<dbReference type="PANTHER" id="PTHR43179">
    <property type="entry name" value="RHAMNOSYLTRANSFERASE WBBL"/>
    <property type="match status" value="1"/>
</dbReference>
<dbReference type="InterPro" id="IPR029044">
    <property type="entry name" value="Nucleotide-diphossugar_trans"/>
</dbReference>
<organism evidence="2 3">
    <name type="scientific">Candidatus Entotheonella gemina</name>
    <dbReference type="NCBI Taxonomy" id="1429439"/>
    <lineage>
        <taxon>Bacteria</taxon>
        <taxon>Pseudomonadati</taxon>
        <taxon>Nitrospinota/Tectimicrobiota group</taxon>
        <taxon>Candidatus Tectimicrobiota</taxon>
        <taxon>Candidatus Entotheonellia</taxon>
        <taxon>Candidatus Entotheonellales</taxon>
        <taxon>Candidatus Entotheonellaceae</taxon>
        <taxon>Candidatus Entotheonella</taxon>
    </lineage>
</organism>
<dbReference type="SUPFAM" id="SSF53448">
    <property type="entry name" value="Nucleotide-diphospho-sugar transferases"/>
    <property type="match status" value="1"/>
</dbReference>
<dbReference type="EMBL" id="AZHX01000332">
    <property type="protein sequence ID" value="ETX07953.1"/>
    <property type="molecule type" value="Genomic_DNA"/>
</dbReference>
<feature type="non-terminal residue" evidence="2">
    <location>
        <position position="1"/>
    </location>
</feature>
<evidence type="ECO:0000313" key="3">
    <source>
        <dbReference type="Proteomes" id="UP000019140"/>
    </source>
</evidence>
<evidence type="ECO:0000259" key="1">
    <source>
        <dbReference type="Pfam" id="PF00535"/>
    </source>
</evidence>
<dbReference type="Proteomes" id="UP000019140">
    <property type="component" value="Unassembled WGS sequence"/>
</dbReference>
<protein>
    <recommendedName>
        <fullName evidence="1">Glycosyltransferase 2-like domain-containing protein</fullName>
    </recommendedName>
</protein>
<dbReference type="InterPro" id="IPR001173">
    <property type="entry name" value="Glyco_trans_2-like"/>
</dbReference>
<gene>
    <name evidence="2" type="ORF">ETSY2_08125</name>
</gene>
<sequence length="730" mass="82760">DPMSNAENMVRRGWHLIRSMGGASLRSIYHRLPISIYHKRQLKAFCFSRFSFLFHGSQPHRNWLLFDALAQGRKIYPVTELQPQTNPNATLKLPTTDQPVVSVIIPVYGQMDYTYHCLQAISHHPNHTSYEVIVIDDCSPDETLEMLNRVTGIRVLKNEQNLGFNRSCNAAAHAARGRYVLFLNNDTEVTPGWLDELVYTFEAHPAAGLVGSKSVYPDGTLQEAGCIVWQDGSAWNYGRHGDPNHPEFNYLREVDYCSGASLMVPRDLFHDLGGFDIHFAPAYCEDSDLAFRIRALGRTVLYQPCSTVVHYEGMSSGTDVTEGVKAYQVENMKKFYQRWQDVISTHRPGGVQPHLEKERRVTRRVLVLDHCTPTPDRDAGSIFTLHMMKLFQMLEYKVTFIPEDNYLQMDRYTEDLQRIGIECLYAPYTKSLQQHLKESGELYDIVVIFRVTAATRDLPVVRQYCPQAKVIFHPADLHFLREMRQAQLEKSEKLASQARETQQKELQVVRSVDRVMVHSSYEKQVLSEYIEPDRVVVLPWVLEAPGSDVPFEKRRDLIYIGGYGHPPNVDAVLYFVHHIFPLIKPRISDVKFYIVGSNPPRALEELSGPDIIVTGYVEALQPLLDQIRLAVVPLRFGAGIKGKIATSLSVGLPCVATSIAAEGTHLQSGRDILIADEPEAFADMVVKLYEDEALWHHVSKHGIDHVQKHYSFQAGVQTISSMLSALETGS</sequence>
<feature type="domain" description="Glycosyltransferase 2-like" evidence="1">
    <location>
        <begin position="102"/>
        <end position="226"/>
    </location>
</feature>